<dbReference type="Gene3D" id="3.90.180.10">
    <property type="entry name" value="Medium-chain alcohol dehydrogenases, catalytic domain"/>
    <property type="match status" value="1"/>
</dbReference>
<dbReference type="InterPro" id="IPR036291">
    <property type="entry name" value="NAD(P)-bd_dom_sf"/>
</dbReference>
<feature type="domain" description="Enoyl reductase (ER)" evidence="3">
    <location>
        <begin position="24"/>
        <end position="342"/>
    </location>
</feature>
<comment type="caution">
    <text evidence="4">The sequence shown here is derived from an EMBL/GenBank/DDBJ whole genome shotgun (WGS) entry which is preliminary data.</text>
</comment>
<keyword evidence="5" id="KW-1185">Reference proteome</keyword>
<gene>
    <name evidence="4" type="ORF">GCM10023331_12910</name>
</gene>
<dbReference type="PANTHER" id="PTHR48106:SF18">
    <property type="entry name" value="QUINONE OXIDOREDUCTASE PIG3"/>
    <property type="match status" value="1"/>
</dbReference>
<dbReference type="Gene3D" id="3.40.50.720">
    <property type="entry name" value="NAD(P)-binding Rossmann-like Domain"/>
    <property type="match status" value="1"/>
</dbReference>
<proteinExistence type="predicted"/>
<dbReference type="Pfam" id="PF08240">
    <property type="entry name" value="ADH_N"/>
    <property type="match status" value="1"/>
</dbReference>
<accession>A0ABP9D4M1</accession>
<keyword evidence="2" id="KW-0560">Oxidoreductase</keyword>
<organism evidence="4 5">
    <name type="scientific">Algivirga pacifica</name>
    <dbReference type="NCBI Taxonomy" id="1162670"/>
    <lineage>
        <taxon>Bacteria</taxon>
        <taxon>Pseudomonadati</taxon>
        <taxon>Bacteroidota</taxon>
        <taxon>Cytophagia</taxon>
        <taxon>Cytophagales</taxon>
        <taxon>Flammeovirgaceae</taxon>
        <taxon>Algivirga</taxon>
    </lineage>
</organism>
<dbReference type="Proteomes" id="UP001500298">
    <property type="component" value="Unassembled WGS sequence"/>
</dbReference>
<name>A0ABP9D4M1_9BACT</name>
<evidence type="ECO:0000256" key="1">
    <source>
        <dbReference type="ARBA" id="ARBA00022857"/>
    </source>
</evidence>
<reference evidence="5" key="1">
    <citation type="journal article" date="2019" name="Int. J. Syst. Evol. Microbiol.">
        <title>The Global Catalogue of Microorganisms (GCM) 10K type strain sequencing project: providing services to taxonomists for standard genome sequencing and annotation.</title>
        <authorList>
            <consortium name="The Broad Institute Genomics Platform"/>
            <consortium name="The Broad Institute Genome Sequencing Center for Infectious Disease"/>
            <person name="Wu L."/>
            <person name="Ma J."/>
        </authorList>
    </citation>
    <scope>NUCLEOTIDE SEQUENCE [LARGE SCALE GENOMIC DNA]</scope>
    <source>
        <strain evidence="5">JCM 18326</strain>
    </source>
</reference>
<dbReference type="EMBL" id="BAABJX010000020">
    <property type="protein sequence ID" value="GAA4829167.1"/>
    <property type="molecule type" value="Genomic_DNA"/>
</dbReference>
<dbReference type="Pfam" id="PF00107">
    <property type="entry name" value="ADH_zinc_N"/>
    <property type="match status" value="1"/>
</dbReference>
<dbReference type="SMART" id="SM00829">
    <property type="entry name" value="PKS_ER"/>
    <property type="match status" value="1"/>
</dbReference>
<evidence type="ECO:0000259" key="3">
    <source>
        <dbReference type="SMART" id="SM00829"/>
    </source>
</evidence>
<dbReference type="InterPro" id="IPR011032">
    <property type="entry name" value="GroES-like_sf"/>
</dbReference>
<dbReference type="RefSeq" id="WP_345370228.1">
    <property type="nucleotide sequence ID" value="NZ_BAABJX010000020.1"/>
</dbReference>
<evidence type="ECO:0000256" key="2">
    <source>
        <dbReference type="ARBA" id="ARBA00023002"/>
    </source>
</evidence>
<dbReference type="InterPro" id="IPR013149">
    <property type="entry name" value="ADH-like_C"/>
</dbReference>
<keyword evidence="1" id="KW-0521">NADP</keyword>
<dbReference type="InterPro" id="IPR013154">
    <property type="entry name" value="ADH-like_N"/>
</dbReference>
<sequence length="345" mass="37571">MSKMTIPSTYRALSLGIHITDLKEAVSQLQVVEKSTPKLQSKQVLIKMEGAACNPSDLLTLTGSYGVKKALPMVPGWVGVGTVVATGKSPLTKWLKGKRVVCGTQAANEDGTWAEYFVTDYMMCLPVSNKIETAQAANLMLNPLTAIGLIDIAVKTKAKAIVQNAAMGQVGKLVTYFAAKKGIEVIQVVRKEAQVAQLKAEGNQYVLNSSDENFEKDLRKLSSDLNATVGLDAVGGTLAGAMLNLLPAKARWVVYGDLSGEAVSGFDPMELLYQDKTIEGFHLKNWLDQQSMLRIMRKMSMVKKLLEKGTISMQFGQEATIEDATDALRLYVEDMSNAKLLLKFN</sequence>
<dbReference type="SUPFAM" id="SSF51735">
    <property type="entry name" value="NAD(P)-binding Rossmann-fold domains"/>
    <property type="match status" value="1"/>
</dbReference>
<dbReference type="PANTHER" id="PTHR48106">
    <property type="entry name" value="QUINONE OXIDOREDUCTASE PIG3-RELATED"/>
    <property type="match status" value="1"/>
</dbReference>
<protein>
    <submittedName>
        <fullName evidence="4">Zinc-binding dehydrogenase</fullName>
    </submittedName>
</protein>
<dbReference type="InterPro" id="IPR020843">
    <property type="entry name" value="ER"/>
</dbReference>
<dbReference type="SUPFAM" id="SSF50129">
    <property type="entry name" value="GroES-like"/>
    <property type="match status" value="1"/>
</dbReference>
<evidence type="ECO:0000313" key="5">
    <source>
        <dbReference type="Proteomes" id="UP001500298"/>
    </source>
</evidence>
<evidence type="ECO:0000313" key="4">
    <source>
        <dbReference type="EMBL" id="GAA4829167.1"/>
    </source>
</evidence>